<sequence>MTISFAPRRGTILMCDFGDARVPPEMEKLRRAVVVSDTTLNHRHGRAPGLCTVVPFSGTPPHSPRPCDVFIPVGRYRSLTIDVWAKCAMLTNVSHERLDRIQTVGGYRNTEDLNAEDMLALEDALRSVLRL</sequence>
<comment type="caution">
    <text evidence="1">The sequence shown here is derived from an EMBL/GenBank/DDBJ whole genome shotgun (WGS) entry which is preliminary data.</text>
</comment>
<organism evidence="1 2">
    <name type="scientific">Ancylobacter radicis</name>
    <dbReference type="NCBI Taxonomy" id="2836179"/>
    <lineage>
        <taxon>Bacteria</taxon>
        <taxon>Pseudomonadati</taxon>
        <taxon>Pseudomonadota</taxon>
        <taxon>Alphaproteobacteria</taxon>
        <taxon>Hyphomicrobiales</taxon>
        <taxon>Xanthobacteraceae</taxon>
        <taxon>Ancylobacter</taxon>
    </lineage>
</organism>
<dbReference type="Proteomes" id="UP001166585">
    <property type="component" value="Unassembled WGS sequence"/>
</dbReference>
<evidence type="ECO:0000313" key="1">
    <source>
        <dbReference type="EMBL" id="MBS9478988.1"/>
    </source>
</evidence>
<keyword evidence="2" id="KW-1185">Reference proteome</keyword>
<dbReference type="SUPFAM" id="SSF50118">
    <property type="entry name" value="Cell growth inhibitor/plasmid maintenance toxic component"/>
    <property type="match status" value="1"/>
</dbReference>
<proteinExistence type="predicted"/>
<reference evidence="1" key="1">
    <citation type="submission" date="2021-05" db="EMBL/GenBank/DDBJ databases">
        <authorList>
            <person name="Sun Q."/>
            <person name="Inoue M."/>
        </authorList>
    </citation>
    <scope>NUCLEOTIDE SEQUENCE</scope>
    <source>
        <strain evidence="1">VKM B-3255</strain>
    </source>
</reference>
<accession>A0ABS5RBG3</accession>
<evidence type="ECO:0000313" key="2">
    <source>
        <dbReference type="Proteomes" id="UP001166585"/>
    </source>
</evidence>
<dbReference type="Pfam" id="PF02452">
    <property type="entry name" value="PemK_toxin"/>
    <property type="match status" value="1"/>
</dbReference>
<name>A0ABS5RBG3_9HYPH</name>
<protein>
    <submittedName>
        <fullName evidence="1">Type II toxin-antitoxin system PemK/MazF family toxin</fullName>
    </submittedName>
</protein>
<dbReference type="RefSeq" id="WP_213756964.1">
    <property type="nucleotide sequence ID" value="NZ_JAHCQH010000022.1"/>
</dbReference>
<gene>
    <name evidence="1" type="ORF">KIP89_17910</name>
</gene>
<dbReference type="Gene3D" id="2.30.30.110">
    <property type="match status" value="1"/>
</dbReference>
<dbReference type="InterPro" id="IPR011067">
    <property type="entry name" value="Plasmid_toxin/cell-grow_inhib"/>
</dbReference>
<dbReference type="EMBL" id="JAHCQH010000022">
    <property type="protein sequence ID" value="MBS9478988.1"/>
    <property type="molecule type" value="Genomic_DNA"/>
</dbReference>
<dbReference type="InterPro" id="IPR003477">
    <property type="entry name" value="PemK-like"/>
</dbReference>